<organism evidence="1 2">
    <name type="scientific">Paragemmobacter amnigenus</name>
    <dbReference type="NCBI Taxonomy" id="2852097"/>
    <lineage>
        <taxon>Bacteria</taxon>
        <taxon>Pseudomonadati</taxon>
        <taxon>Pseudomonadota</taxon>
        <taxon>Alphaproteobacteria</taxon>
        <taxon>Rhodobacterales</taxon>
        <taxon>Paracoccaceae</taxon>
        <taxon>Paragemmobacter</taxon>
    </lineage>
</organism>
<proteinExistence type="predicted"/>
<dbReference type="Gene3D" id="1.10.3230.30">
    <property type="entry name" value="Phage gp6-like head-tail connector protein"/>
    <property type="match status" value="1"/>
</dbReference>
<sequence length="199" mass="20505">MVLEEVGAVPDAVLPVAALAGHLRLGTAFEPEGLQAGLLASHLRAAMAAIEARTGKALIRRGFRLRLERWREAGVQPLPVAPVAVLGEVAVIGADGARVVAEAGRFALVPDAHRPRLVAVAGALPAIPAGGHVEIGLTAGFAALWEDVPDDLAQAVLLLAAEFYENRHDPGDGRGGMPASVLALIGRWRTVRLLGGGGA</sequence>
<dbReference type="InterPro" id="IPR011738">
    <property type="entry name" value="Phage_CHP"/>
</dbReference>
<reference evidence="1 2" key="1">
    <citation type="submission" date="2021-06" db="EMBL/GenBank/DDBJ databases">
        <title>Rhodobacteraceae bacterium strain HSP-20.</title>
        <authorList>
            <person name="Chen W.-M."/>
        </authorList>
    </citation>
    <scope>NUCLEOTIDE SEQUENCE [LARGE SCALE GENOMIC DNA]</scope>
    <source>
        <strain evidence="1 2">HSP-20</strain>
    </source>
</reference>
<evidence type="ECO:0008006" key="3">
    <source>
        <dbReference type="Google" id="ProtNLM"/>
    </source>
</evidence>
<dbReference type="Proteomes" id="UP000731907">
    <property type="component" value="Unassembled WGS sequence"/>
</dbReference>
<comment type="caution">
    <text evidence="1">The sequence shown here is derived from an EMBL/GenBank/DDBJ whole genome shotgun (WGS) entry which is preliminary data.</text>
</comment>
<gene>
    <name evidence="1" type="ORF">GU927_000275</name>
</gene>
<evidence type="ECO:0000313" key="1">
    <source>
        <dbReference type="EMBL" id="MBU9696271.1"/>
    </source>
</evidence>
<keyword evidence="2" id="KW-1185">Reference proteome</keyword>
<protein>
    <recommendedName>
        <fullName evidence="3">Phage gp6-like head-tail connector protein</fullName>
    </recommendedName>
</protein>
<evidence type="ECO:0000313" key="2">
    <source>
        <dbReference type="Proteomes" id="UP000731907"/>
    </source>
</evidence>
<accession>A0ABS6IZ43</accession>
<dbReference type="EMBL" id="JAAATX020000001">
    <property type="protein sequence ID" value="MBU9696271.1"/>
    <property type="molecule type" value="Genomic_DNA"/>
</dbReference>
<dbReference type="NCBIfam" id="TIGR02215">
    <property type="entry name" value="phage_chp_gp8"/>
    <property type="match status" value="1"/>
</dbReference>
<name>A0ABS6IZ43_9RHOB</name>
<dbReference type="RefSeq" id="WP_161760205.1">
    <property type="nucleotide sequence ID" value="NZ_JAAATX020000001.1"/>
</dbReference>